<evidence type="ECO:0000313" key="5">
    <source>
        <dbReference type="EMBL" id="EHK53159.1"/>
    </source>
</evidence>
<dbReference type="InterPro" id="IPR017732">
    <property type="entry name" value="T4/T6SS_DotU"/>
</dbReference>
<dbReference type="Proteomes" id="UP000003250">
    <property type="component" value="Unassembled WGS sequence"/>
</dbReference>
<sequence>MVPEPTVIVQPGAKQPLPNSLSQKRDFEALLDAGAGPRYPSKNPLIAAAAPLLLLLGRLRLACADVQPSRLIDHAADAVCEFERKMADAGIAADEAKIATYALCETVDDIAQNLPGSDRKAWTESGMLARFFEARTSGVGFFEALNRILANPTAHYNVLELMQVCLSLGFEGQYRRIPAGDSGLARVRADVYDTLRYLKPRADEEIVPRAISAPPKGGSRRLPFWAILTGIVVLLAGIYLILRTILESQADAAGAKLLALNPSTPIAIQRSATPSPEPIPDEPPSPTQIERIRGALGTDLESKGVAVQVKDDFIVVEINNRLLFESGTADLKPEFRPVAERITAALRQEPGAIRIVGHTDSVKPRSSSGFKSNLDLSVARATAVQKMIAAAIGDASRLSVEGRGDDEPIADNATPEGRAQNRRVELMLPLEKMP</sequence>
<keyword evidence="1 3" id="KW-0472">Membrane</keyword>
<evidence type="ECO:0000256" key="1">
    <source>
        <dbReference type="PROSITE-ProRule" id="PRU00473"/>
    </source>
</evidence>
<evidence type="ECO:0000259" key="4">
    <source>
        <dbReference type="PROSITE" id="PS51123"/>
    </source>
</evidence>
<dbReference type="CDD" id="cd07185">
    <property type="entry name" value="OmpA_C-like"/>
    <property type="match status" value="1"/>
</dbReference>
<feature type="region of interest" description="Disordered" evidence="2">
    <location>
        <begin position="400"/>
        <end position="421"/>
    </location>
</feature>
<protein>
    <submittedName>
        <fullName evidence="5">Type IV / vi secretion system protein, dotu family</fullName>
    </submittedName>
</protein>
<feature type="transmembrane region" description="Helical" evidence="3">
    <location>
        <begin position="222"/>
        <end position="242"/>
    </location>
</feature>
<dbReference type="InterPro" id="IPR017733">
    <property type="entry name" value="OmpA-like_dom_proteobacteria"/>
</dbReference>
<keyword evidence="3" id="KW-1133">Transmembrane helix</keyword>
<proteinExistence type="predicted"/>
<dbReference type="NCBIfam" id="TIGR03350">
    <property type="entry name" value="type_VI_ompA"/>
    <property type="match status" value="1"/>
</dbReference>
<keyword evidence="3" id="KW-0812">Transmembrane</keyword>
<dbReference type="InterPro" id="IPR036737">
    <property type="entry name" value="OmpA-like_sf"/>
</dbReference>
<evidence type="ECO:0000256" key="2">
    <source>
        <dbReference type="SAM" id="MobiDB-lite"/>
    </source>
</evidence>
<dbReference type="InterPro" id="IPR038522">
    <property type="entry name" value="T4/T6SS_DotU_sf"/>
</dbReference>
<dbReference type="Gene3D" id="1.25.40.590">
    <property type="entry name" value="Type IV / VI secretion system, DotU"/>
    <property type="match status" value="1"/>
</dbReference>
<organism evidence="5 6">
    <name type="scientific">Mesorhizobium alhagi CCNWXJ12-2</name>
    <dbReference type="NCBI Taxonomy" id="1107882"/>
    <lineage>
        <taxon>Bacteria</taxon>
        <taxon>Pseudomonadati</taxon>
        <taxon>Pseudomonadota</taxon>
        <taxon>Alphaproteobacteria</taxon>
        <taxon>Hyphomicrobiales</taxon>
        <taxon>Phyllobacteriaceae</taxon>
        <taxon>Allomesorhizobium</taxon>
    </lineage>
</organism>
<dbReference type="Pfam" id="PF00691">
    <property type="entry name" value="OmpA"/>
    <property type="match status" value="1"/>
</dbReference>
<dbReference type="PROSITE" id="PS51123">
    <property type="entry name" value="OMPA_2"/>
    <property type="match status" value="1"/>
</dbReference>
<dbReference type="EMBL" id="AHAM01000283">
    <property type="protein sequence ID" value="EHK53159.1"/>
    <property type="molecule type" value="Genomic_DNA"/>
</dbReference>
<feature type="domain" description="OmpA-like" evidence="4">
    <location>
        <begin position="311"/>
        <end position="432"/>
    </location>
</feature>
<evidence type="ECO:0000256" key="3">
    <source>
        <dbReference type="SAM" id="Phobius"/>
    </source>
</evidence>
<dbReference type="PATRIC" id="fig|1107882.3.peg.6137"/>
<dbReference type="Pfam" id="PF09850">
    <property type="entry name" value="DotU"/>
    <property type="match status" value="1"/>
</dbReference>
<dbReference type="PANTHER" id="PTHR30329">
    <property type="entry name" value="STATOR ELEMENT OF FLAGELLAR MOTOR COMPLEX"/>
    <property type="match status" value="1"/>
</dbReference>
<dbReference type="RefSeq" id="WP_008839909.1">
    <property type="nucleotide sequence ID" value="NZ_AHAM01000283.1"/>
</dbReference>
<gene>
    <name evidence="5" type="ORF">MAXJ12_31699</name>
</gene>
<evidence type="ECO:0000313" key="6">
    <source>
        <dbReference type="Proteomes" id="UP000003250"/>
    </source>
</evidence>
<dbReference type="NCBIfam" id="TIGR03349">
    <property type="entry name" value="IV_VI_DotU"/>
    <property type="match status" value="1"/>
</dbReference>
<dbReference type="GO" id="GO:0016020">
    <property type="term" value="C:membrane"/>
    <property type="evidence" value="ECO:0007669"/>
    <property type="project" value="UniProtKB-UniRule"/>
</dbReference>
<dbReference type="Gene3D" id="3.30.1330.60">
    <property type="entry name" value="OmpA-like domain"/>
    <property type="match status" value="1"/>
</dbReference>
<dbReference type="InterPro" id="IPR006665">
    <property type="entry name" value="OmpA-like"/>
</dbReference>
<dbReference type="AlphaFoldDB" id="H0I1K2"/>
<dbReference type="InterPro" id="IPR050330">
    <property type="entry name" value="Bact_OuterMem_StrucFunc"/>
</dbReference>
<name>H0I1K2_9HYPH</name>
<reference evidence="5 6" key="1">
    <citation type="journal article" date="2012" name="J. Bacteriol.">
        <title>Draft Genome Sequence of Mesorhizobium alhagi CCNWXJ12-2T, a Novel Salt-Resistant Species Isolated from the Desert of Northwestern China.</title>
        <authorList>
            <person name="Zhou M."/>
            <person name="Chen W."/>
            <person name="Chen H."/>
            <person name="Wei G."/>
        </authorList>
    </citation>
    <scope>NUCLEOTIDE SEQUENCE [LARGE SCALE GENOMIC DNA]</scope>
    <source>
        <strain evidence="5 6">CCNWXJ12-2</strain>
    </source>
</reference>
<keyword evidence="6" id="KW-1185">Reference proteome</keyword>
<dbReference type="PANTHER" id="PTHR30329:SF19">
    <property type="entry name" value="OUTER MEMBRANE PROTEIN, OMPA FAMILY"/>
    <property type="match status" value="1"/>
</dbReference>
<accession>H0I1K2</accession>
<dbReference type="SUPFAM" id="SSF103088">
    <property type="entry name" value="OmpA-like"/>
    <property type="match status" value="1"/>
</dbReference>
<dbReference type="NCBIfam" id="NF038228">
    <property type="entry name" value="IcmH_DotU_IVB"/>
    <property type="match status" value="1"/>
</dbReference>